<feature type="region of interest" description="Disordered" evidence="1">
    <location>
        <begin position="53"/>
        <end position="72"/>
    </location>
</feature>
<feature type="region of interest" description="Disordered" evidence="1">
    <location>
        <begin position="1"/>
        <end position="26"/>
    </location>
</feature>
<evidence type="ECO:0000256" key="1">
    <source>
        <dbReference type="SAM" id="MobiDB-lite"/>
    </source>
</evidence>
<proteinExistence type="predicted"/>
<sequence length="370" mass="42830">MNEVDNSNSMIFTLEDDNDTAPSYENRHNQFEDLLSAIRKRYRRSEEILAAHREQATNQSASSTSESHEASFRQPENYLDNHLNDLNNNDLVESDFRLPEDEHEYRLPDIGSDEPEREYSLDDIDPPPTPESDPDNAPDDAMLLTENHEHEDNGETGLTKLFRRYEEEREQSPIQPKPEPILPVFSDKLPEDNSSNEMGYHAYLNYRENEHNQRINQRAIAENDVGVLIEEDWIAAQSALQTDRATPTQTLHLRAANSAEPEYRLDELADELNSPDYPPMTVHVYDLPDLPSTRKIKIISEQELLVQLQHKLRPHLSHAVAGLMHHILQKKLATLSYDLQIMLNEETPRVVEDVLAHNMENILREIKEKY</sequence>
<feature type="compositionally biased region" description="Acidic residues" evidence="1">
    <location>
        <begin position="111"/>
        <end position="125"/>
    </location>
</feature>
<dbReference type="AlphaFoldDB" id="V9H621"/>
<accession>V9H621</accession>
<keyword evidence="3" id="KW-1185">Reference proteome</keyword>
<name>V9H621_9NEIS</name>
<comment type="caution">
    <text evidence="2">The sequence shown here is derived from an EMBL/GenBank/DDBJ whole genome shotgun (WGS) entry which is preliminary data.</text>
</comment>
<organism evidence="2 3">
    <name type="scientific">Simonsiella muelleri ATCC 29453</name>
    <dbReference type="NCBI Taxonomy" id="641147"/>
    <lineage>
        <taxon>Bacteria</taxon>
        <taxon>Pseudomonadati</taxon>
        <taxon>Pseudomonadota</taxon>
        <taxon>Betaproteobacteria</taxon>
        <taxon>Neisseriales</taxon>
        <taxon>Neisseriaceae</taxon>
        <taxon>Simonsiella</taxon>
    </lineage>
</organism>
<dbReference type="EMBL" id="ADCY02000034">
    <property type="protein sequence ID" value="EFG31224.2"/>
    <property type="molecule type" value="Genomic_DNA"/>
</dbReference>
<reference evidence="2 3" key="2">
    <citation type="submission" date="2011-10" db="EMBL/GenBank/DDBJ databases">
        <title>The Genome Sequence of Simonsiella muelleri ATCC 29453.</title>
        <authorList>
            <consortium name="The Broad Institute Genome Sequencing Platform"/>
            <consortium name="The Broad Institute Genome Sequencing Center for Infectious Disease"/>
            <person name="Earl A."/>
            <person name="Ward D."/>
            <person name="Feldgarden M."/>
            <person name="Gevers D."/>
            <person name="Izard J."/>
            <person name="Baranova O.V."/>
            <person name="Blanton J.M."/>
            <person name="Tanner A.C."/>
            <person name="Dewhirst F."/>
            <person name="Young S.K."/>
            <person name="Zeng Q."/>
            <person name="Gargeya S."/>
            <person name="Fitzgerald M."/>
            <person name="Haas B."/>
            <person name="Abouelleil A."/>
            <person name="Alvarado L."/>
            <person name="Arachchi H.M."/>
            <person name="Berlin A."/>
            <person name="Brown A."/>
            <person name="Chapman S.B."/>
            <person name="Chen Z."/>
            <person name="Dunbar C."/>
            <person name="Freedman E."/>
            <person name="Gearin G."/>
            <person name="Goldberg J."/>
            <person name="Griggs A."/>
            <person name="Gujja S."/>
            <person name="Heiman D."/>
            <person name="Howarth C."/>
            <person name="Larson L."/>
            <person name="Lui A."/>
            <person name="MacDonald P.J.P."/>
            <person name="Montmayeur A."/>
            <person name="Murphy C."/>
            <person name="Neiman D."/>
            <person name="Pearson M."/>
            <person name="Priest M."/>
            <person name="Roberts A."/>
            <person name="Saif S."/>
            <person name="Shea T."/>
            <person name="Shenoy N."/>
            <person name="Sisk P."/>
            <person name="Stolte C."/>
            <person name="Sykes S."/>
            <person name="Wortman J."/>
            <person name="Nusbaum C."/>
            <person name="Birren B."/>
        </authorList>
    </citation>
    <scope>NUCLEOTIDE SEQUENCE [LARGE SCALE GENOMIC DNA]</scope>
    <source>
        <strain evidence="2 3">ATCC 29453</strain>
    </source>
</reference>
<evidence type="ECO:0000313" key="3">
    <source>
        <dbReference type="Proteomes" id="UP000017813"/>
    </source>
</evidence>
<evidence type="ECO:0000313" key="2">
    <source>
        <dbReference type="EMBL" id="EFG31224.2"/>
    </source>
</evidence>
<dbReference type="eggNOG" id="ENOG50331Z3">
    <property type="taxonomic scope" value="Bacteria"/>
</dbReference>
<dbReference type="OrthoDB" id="8613599at2"/>
<feature type="region of interest" description="Disordered" evidence="1">
    <location>
        <begin position="103"/>
        <end position="141"/>
    </location>
</feature>
<dbReference type="RefSeq" id="WP_002642033.1">
    <property type="nucleotide sequence ID" value="NZ_CP019448.1"/>
</dbReference>
<protein>
    <submittedName>
        <fullName evidence="2">Uncharacterized protein</fullName>
    </submittedName>
</protein>
<dbReference type="HOGENOM" id="CLU_747811_0_0_4"/>
<feature type="compositionally biased region" description="Low complexity" evidence="1">
    <location>
        <begin position="56"/>
        <end position="65"/>
    </location>
</feature>
<reference evidence="2 3" key="1">
    <citation type="submission" date="2010-03" db="EMBL/GenBank/DDBJ databases">
        <authorList>
            <consortium name="The Broad Institute Genome Sequencing Platform"/>
            <person name="Ward D."/>
            <person name="Earl A."/>
            <person name="Feldgarden M."/>
            <person name="Gevers D."/>
            <person name="Young S."/>
            <person name="Zeng Q."/>
            <person name="Koehrsen M."/>
            <person name="Alvarado L."/>
            <person name="Berlin A.M."/>
            <person name="Borenstein D."/>
            <person name="Chapman S.B."/>
            <person name="Chen Z."/>
            <person name="Engels R."/>
            <person name="Freedman E."/>
            <person name="Gellesch M."/>
            <person name="Goldberg J."/>
            <person name="Griggs A."/>
            <person name="Gujja S."/>
            <person name="Heilman E.R."/>
            <person name="Heiman D.I."/>
            <person name="Hepburn T.A."/>
            <person name="Howarth C."/>
            <person name="Jen D."/>
            <person name="Larson L."/>
            <person name="Mehta T."/>
            <person name="Park D."/>
            <person name="Pearson M."/>
            <person name="Richards J."/>
            <person name="Roberts A."/>
            <person name="Saif S."/>
            <person name="Shea T.D."/>
            <person name="Shenoy N."/>
            <person name="Sisk P."/>
            <person name="Stolte C."/>
            <person name="Sykes S.N."/>
            <person name="Walk T."/>
            <person name="White J."/>
            <person name="Yandava C."/>
            <person name="Izard J."/>
            <person name="Baranova O.V."/>
            <person name="Blanton J.M."/>
            <person name="Tanner A.C."/>
            <person name="Dewhirst F."/>
            <person name="Haas B."/>
            <person name="Nusbaum C."/>
            <person name="Birren B."/>
        </authorList>
    </citation>
    <scope>NUCLEOTIDE SEQUENCE [LARGE SCALE GENOMIC DNA]</scope>
    <source>
        <strain evidence="2 3">ATCC 29453</strain>
    </source>
</reference>
<gene>
    <name evidence="2" type="ORF">HMPREF9021_01058</name>
</gene>
<dbReference type="Proteomes" id="UP000017813">
    <property type="component" value="Unassembled WGS sequence"/>
</dbReference>
<feature type="compositionally biased region" description="Polar residues" evidence="1">
    <location>
        <begin position="1"/>
        <end position="11"/>
    </location>
</feature>